<evidence type="ECO:0000313" key="1">
    <source>
        <dbReference type="Proteomes" id="UP000515153"/>
    </source>
</evidence>
<evidence type="ECO:0000313" key="2">
    <source>
        <dbReference type="RefSeq" id="XP_030976837.1"/>
    </source>
</evidence>
<reference evidence="2" key="3">
    <citation type="submission" date="2025-08" db="UniProtKB">
        <authorList>
            <consortium name="RefSeq"/>
        </authorList>
    </citation>
    <scope>IDENTIFICATION</scope>
    <source>
        <strain evidence="2">NI907</strain>
    </source>
</reference>
<organism evidence="1 2">
    <name type="scientific">Pyricularia grisea</name>
    <name type="common">Crabgrass-specific blast fungus</name>
    <name type="synonym">Magnaporthe grisea</name>
    <dbReference type="NCBI Taxonomy" id="148305"/>
    <lineage>
        <taxon>Eukaryota</taxon>
        <taxon>Fungi</taxon>
        <taxon>Dikarya</taxon>
        <taxon>Ascomycota</taxon>
        <taxon>Pezizomycotina</taxon>
        <taxon>Sordariomycetes</taxon>
        <taxon>Sordariomycetidae</taxon>
        <taxon>Magnaporthales</taxon>
        <taxon>Pyriculariaceae</taxon>
        <taxon>Pyricularia</taxon>
    </lineage>
</organism>
<keyword evidence="1" id="KW-1185">Reference proteome</keyword>
<proteinExistence type="predicted"/>
<reference evidence="1 2" key="1">
    <citation type="journal article" date="2019" name="Mol. Biol. Evol.">
        <title>Blast fungal genomes show frequent chromosomal changes, gene gains and losses, and effector gene turnover.</title>
        <authorList>
            <person name="Gomez Luciano L.B."/>
            <person name="Jason Tsai I."/>
            <person name="Chuma I."/>
            <person name="Tosa Y."/>
            <person name="Chen Y.H."/>
            <person name="Li J.Y."/>
            <person name="Li M.Y."/>
            <person name="Jade Lu M.Y."/>
            <person name="Nakayashiki H."/>
            <person name="Li W.H."/>
        </authorList>
    </citation>
    <scope>NUCLEOTIDE SEQUENCE [LARGE SCALE GENOMIC DNA]</scope>
    <source>
        <strain evidence="1 2">NI907</strain>
    </source>
</reference>
<dbReference type="Proteomes" id="UP000515153">
    <property type="component" value="Chromosome VI"/>
</dbReference>
<sequence>MSKLSEEEKLVVTQELIKHVAKLKKLGSNKPGFRGVPEKATLDEIFMPDN</sequence>
<protein>
    <submittedName>
        <fullName evidence="2">Uncharacterized protein</fullName>
    </submittedName>
</protein>
<dbReference type="AlphaFoldDB" id="A0A6P8APL1"/>
<dbReference type="GeneID" id="41966278"/>
<reference evidence="2" key="2">
    <citation type="submission" date="2019-10" db="EMBL/GenBank/DDBJ databases">
        <authorList>
            <consortium name="NCBI Genome Project"/>
        </authorList>
    </citation>
    <scope>NUCLEOTIDE SEQUENCE</scope>
    <source>
        <strain evidence="2">NI907</strain>
    </source>
</reference>
<dbReference type="KEGG" id="pgri:PgNI_11406"/>
<dbReference type="RefSeq" id="XP_030976837.1">
    <property type="nucleotide sequence ID" value="XM_031131373.1"/>
</dbReference>
<name>A0A6P8APL1_PYRGI</name>
<accession>A0A6P8APL1</accession>
<gene>
    <name evidence="2" type="ORF">PgNI_11406</name>
</gene>